<keyword evidence="3" id="KW-1185">Reference proteome</keyword>
<dbReference type="EMBL" id="DF849311">
    <property type="protein sequence ID" value="GAT56533.1"/>
    <property type="molecule type" value="Genomic_DNA"/>
</dbReference>
<evidence type="ECO:0000313" key="3">
    <source>
        <dbReference type="Proteomes" id="UP000815677"/>
    </source>
</evidence>
<feature type="region of interest" description="Disordered" evidence="1">
    <location>
        <begin position="1"/>
        <end position="98"/>
    </location>
</feature>
<evidence type="ECO:0000256" key="1">
    <source>
        <dbReference type="SAM" id="MobiDB-lite"/>
    </source>
</evidence>
<proteinExistence type="predicted"/>
<sequence length="538" mass="59622">MYHSRSRSGARGKQPQAYDDDFEDYGSDEDQGDSDGFTDYGHDSRVPARRDQRHSQIAALGRGLPPSRREDFDHYARDTPRPAPSRSRSLTIQPSRTEINEYFNTDDRATRRPLCRAPSSARAGDDDRLGALEEENALLLQQIALLQQKTSLMTVTGATEPPPAANDSRHRSRSSSRAPGRTQVRSRARVAADSNQPESLPLISPPLTLRPFNANEKKKLQAATTTAFRRLTDLLGKDWPQEYSRTRRDPDTNEEILSPLFGMGSQITVAHPENVVILQKLATQIHQELLDSRPLAVAHEATWTAADVLAWTKQSYSSVKKDWVAVFKPGKQARVDDLKTQDRRKMRKNRKVNDLKDAVAKYATESGLDADVLDAVVDAEFVSDEYSGPDDASESKPDWMVRMAQLSGITDLSAENLANRRFLECATNAWQSDELIQIYHGLHATHDQKRTGTSSSGAVPYTRVRNTGRTSTRVPRLTPMDWMINVSWLEEHRAAGDELLEDWGKMGSPAGFGVATAVGAETSAEAGGVDVGVDAEGE</sequence>
<feature type="compositionally biased region" description="Basic and acidic residues" evidence="1">
    <location>
        <begin position="67"/>
        <end position="80"/>
    </location>
</feature>
<evidence type="ECO:0000313" key="2">
    <source>
        <dbReference type="EMBL" id="GAT56533.1"/>
    </source>
</evidence>
<name>A0ABQ0LZL5_MYCCL</name>
<accession>A0ABQ0LZL5</accession>
<feature type="region of interest" description="Disordered" evidence="1">
    <location>
        <begin position="156"/>
        <end position="207"/>
    </location>
</feature>
<dbReference type="Proteomes" id="UP000815677">
    <property type="component" value="Unassembled WGS sequence"/>
</dbReference>
<reference evidence="2" key="1">
    <citation type="submission" date="2014-09" db="EMBL/GenBank/DDBJ databases">
        <title>Genome sequence of the luminous mushroom Mycena chlorophos for searching fungal bioluminescence genes.</title>
        <authorList>
            <person name="Tanaka Y."/>
            <person name="Kasuga D."/>
            <person name="Oba Y."/>
            <person name="Hase S."/>
            <person name="Sato K."/>
            <person name="Oba Y."/>
            <person name="Sakakibara Y."/>
        </authorList>
    </citation>
    <scope>NUCLEOTIDE SEQUENCE</scope>
</reference>
<feature type="compositionally biased region" description="Acidic residues" evidence="1">
    <location>
        <begin position="18"/>
        <end position="33"/>
    </location>
</feature>
<feature type="compositionally biased region" description="Basic residues" evidence="1">
    <location>
        <begin position="1"/>
        <end position="10"/>
    </location>
</feature>
<protein>
    <submittedName>
        <fullName evidence="2">Uncharacterized protein</fullName>
    </submittedName>
</protein>
<gene>
    <name evidence="2" type="ORF">MCHLO_13178</name>
</gene>
<feature type="compositionally biased region" description="Polar residues" evidence="1">
    <location>
        <begin position="86"/>
        <end position="97"/>
    </location>
</feature>
<feature type="region of interest" description="Disordered" evidence="1">
    <location>
        <begin position="446"/>
        <end position="472"/>
    </location>
</feature>
<organism evidence="2 3">
    <name type="scientific">Mycena chlorophos</name>
    <name type="common">Agaric fungus</name>
    <name type="synonym">Agaricus chlorophos</name>
    <dbReference type="NCBI Taxonomy" id="658473"/>
    <lineage>
        <taxon>Eukaryota</taxon>
        <taxon>Fungi</taxon>
        <taxon>Dikarya</taxon>
        <taxon>Basidiomycota</taxon>
        <taxon>Agaricomycotina</taxon>
        <taxon>Agaricomycetes</taxon>
        <taxon>Agaricomycetidae</taxon>
        <taxon>Agaricales</taxon>
        <taxon>Marasmiineae</taxon>
        <taxon>Mycenaceae</taxon>
        <taxon>Mycena</taxon>
    </lineage>
</organism>
<feature type="compositionally biased region" description="Basic and acidic residues" evidence="1">
    <location>
        <begin position="40"/>
        <end position="54"/>
    </location>
</feature>